<dbReference type="GO" id="GO:0003735">
    <property type="term" value="F:structural constituent of ribosome"/>
    <property type="evidence" value="ECO:0007669"/>
    <property type="project" value="InterPro"/>
</dbReference>
<dbReference type="SUPFAM" id="SSF56047">
    <property type="entry name" value="Ribosomal protein S8"/>
    <property type="match status" value="1"/>
</dbReference>
<geneLocation type="mitochondrion" evidence="1"/>
<organism evidence="1">
    <name type="scientific">Cyanidiococcus yangmingshanensis</name>
    <dbReference type="NCBI Taxonomy" id="2690220"/>
    <lineage>
        <taxon>Eukaryota</taxon>
        <taxon>Rhodophyta</taxon>
        <taxon>Bangiophyceae</taxon>
        <taxon>Cyanidiales</taxon>
        <taxon>Cyanidiaceae</taxon>
        <taxon>Cyanidiococcus</taxon>
    </lineage>
</organism>
<accession>A0A7H0WBF9</accession>
<protein>
    <submittedName>
        <fullName evidence="1">30S ribosomal protein S8</fullName>
    </submittedName>
</protein>
<keyword evidence="1" id="KW-0496">Mitochondrion</keyword>
<dbReference type="InterPro" id="IPR035987">
    <property type="entry name" value="Ribosomal_uS8_sf"/>
</dbReference>
<proteinExistence type="predicted"/>
<gene>
    <name evidence="1" type="primary">rps8</name>
    <name evidence="1" type="ORF">CCYA_8.1.23_024</name>
</gene>
<name>A0A7H0WBF9_9RHOD</name>
<dbReference type="EMBL" id="MT270119">
    <property type="protein sequence ID" value="QNR39888.1"/>
    <property type="molecule type" value="Genomic_DNA"/>
</dbReference>
<evidence type="ECO:0000313" key="1">
    <source>
        <dbReference type="EMBL" id="QNR39888.1"/>
    </source>
</evidence>
<dbReference type="GO" id="GO:0005840">
    <property type="term" value="C:ribosome"/>
    <property type="evidence" value="ECO:0007669"/>
    <property type="project" value="UniProtKB-KW"/>
</dbReference>
<reference evidence="1" key="1">
    <citation type="journal article" date="2020" name="BMC Evol. Biol.">
        <title>Potential causes and consequences of rapid mitochondrial genome evolution in thermoacidophilic Galdieria (Rhodophyta).</title>
        <authorList>
            <person name="Cho C.H."/>
            <person name="Park S.I."/>
            <person name="Ciniglia C."/>
            <person name="Yang E.C."/>
            <person name="Graf L."/>
            <person name="Bhattacharya D."/>
            <person name="Yoon H.S."/>
        </authorList>
    </citation>
    <scope>NUCLEOTIDE SEQUENCE</scope>
    <source>
        <strain evidence="1">8.1.23 F7</strain>
    </source>
</reference>
<sequence length="122" mass="14307">MNHILQSFSNHINVMQNLRISNLLTMRSSLVLDLLHLLLKEGLIIKFSIIDHSQILVYLNLKRRFMLKPVYRSNLLKYIKETYVNVIVSTSKGLHIEDYHSFKISDNIKKGKPLLLVLHKKL</sequence>
<dbReference type="GO" id="GO:0006412">
    <property type="term" value="P:translation"/>
    <property type="evidence" value="ECO:0007669"/>
    <property type="project" value="InterPro"/>
</dbReference>
<keyword evidence="1" id="KW-0689">Ribosomal protein</keyword>
<keyword evidence="1" id="KW-0687">Ribonucleoprotein</keyword>
<dbReference type="AlphaFoldDB" id="A0A7H0WBF9"/>